<dbReference type="EMBL" id="JASBWR010000018">
    <property type="protein sequence ID" value="KAJ9109376.1"/>
    <property type="molecule type" value="Genomic_DNA"/>
</dbReference>
<proteinExistence type="predicted"/>
<name>A0ACC2WEU8_9TREE</name>
<organism evidence="1 2">
    <name type="scientific">Naganishia cerealis</name>
    <dbReference type="NCBI Taxonomy" id="610337"/>
    <lineage>
        <taxon>Eukaryota</taxon>
        <taxon>Fungi</taxon>
        <taxon>Dikarya</taxon>
        <taxon>Basidiomycota</taxon>
        <taxon>Agaricomycotina</taxon>
        <taxon>Tremellomycetes</taxon>
        <taxon>Filobasidiales</taxon>
        <taxon>Filobasidiaceae</taxon>
        <taxon>Naganishia</taxon>
    </lineage>
</organism>
<evidence type="ECO:0000313" key="2">
    <source>
        <dbReference type="Proteomes" id="UP001241377"/>
    </source>
</evidence>
<keyword evidence="2" id="KW-1185">Reference proteome</keyword>
<protein>
    <submittedName>
        <fullName evidence="1">Mitochondrial distribution and morphology protein 10</fullName>
    </submittedName>
</protein>
<accession>A0ACC2WEU8</accession>
<sequence>MYTYMEYLQKCFFHATRWNEDNIYSNITASSHALLEFLVPSGLKMDVSSRSSPNLASSFTLSNHHSLNGSLAYMYSSTQLKGTPGTRRIPLQDAIAGFKIVEPNEMRPSASGTIAPSSLLYGRMYFPGAALEAMVIRRFSPHTQLLIKCIHNPQLDKNGTLIAYFQKNTQRYSREVIYSTNDALVGFRGLYNIGSTPSWSPSPPNFDRSVVSVGAELWYAARTMSPGLSTGLRYSTRSTSTGKPLTMTLACNPILGHISSTYTVKTSVASTFCSRYDFNLFSYASNLSLGFELFNFDKNAAVERNPQLPTPTTNPSASKQNLINPIRDHSYYQTTPSTNATTYQSSQTISDSFQKLVNRSEFSSVVKVSTSLNDRLVRLLWEGRFKDFLVSSGVKVSLNPATNAVELNRFGISFSYAS</sequence>
<dbReference type="Proteomes" id="UP001241377">
    <property type="component" value="Unassembled WGS sequence"/>
</dbReference>
<reference evidence="1" key="1">
    <citation type="submission" date="2023-04" db="EMBL/GenBank/DDBJ databases">
        <title>Draft Genome sequencing of Naganishia species isolated from polar environments using Oxford Nanopore Technology.</title>
        <authorList>
            <person name="Leo P."/>
            <person name="Venkateswaran K."/>
        </authorList>
    </citation>
    <scope>NUCLEOTIDE SEQUENCE</scope>
    <source>
        <strain evidence="1">MNA-CCFEE 5261</strain>
    </source>
</reference>
<gene>
    <name evidence="1" type="primary">MDM10</name>
    <name evidence="1" type="ORF">QFC19_002125</name>
</gene>
<evidence type="ECO:0000313" key="1">
    <source>
        <dbReference type="EMBL" id="KAJ9109376.1"/>
    </source>
</evidence>
<comment type="caution">
    <text evidence="1">The sequence shown here is derived from an EMBL/GenBank/DDBJ whole genome shotgun (WGS) entry which is preliminary data.</text>
</comment>